<reference evidence="2 3" key="1">
    <citation type="journal article" date="2021" name="Nat. Plants">
        <title>The Taxus genome provides insights into paclitaxel biosynthesis.</title>
        <authorList>
            <person name="Xiong X."/>
            <person name="Gou J."/>
            <person name="Liao Q."/>
            <person name="Li Y."/>
            <person name="Zhou Q."/>
            <person name="Bi G."/>
            <person name="Li C."/>
            <person name="Du R."/>
            <person name="Wang X."/>
            <person name="Sun T."/>
            <person name="Guo L."/>
            <person name="Liang H."/>
            <person name="Lu P."/>
            <person name="Wu Y."/>
            <person name="Zhang Z."/>
            <person name="Ro D.K."/>
            <person name="Shang Y."/>
            <person name="Huang S."/>
            <person name="Yan J."/>
        </authorList>
    </citation>
    <scope>NUCLEOTIDE SEQUENCE [LARGE SCALE GENOMIC DNA]</scope>
    <source>
        <strain evidence="2">Ta-2019</strain>
    </source>
</reference>
<name>A0AA38CQ91_TAXCH</name>
<feature type="non-terminal residue" evidence="2">
    <location>
        <position position="1"/>
    </location>
</feature>
<sequence>FKSEYEVKKKDFNRLSARQMFDFGLARIPADLKDDGAVLLDTYQQMGGDRVVLHDNVGGCHTIEERSGAVLVNTSNWLLTKGYCLDEALMNQITGNFGTGDSLKRKHGGESNRRPEKLK</sequence>
<accession>A0AA38CQ91</accession>
<dbReference type="AlphaFoldDB" id="A0AA38CQ91"/>
<dbReference type="EMBL" id="JAHRHJ020000009">
    <property type="protein sequence ID" value="KAH9300753.1"/>
    <property type="molecule type" value="Genomic_DNA"/>
</dbReference>
<feature type="region of interest" description="Disordered" evidence="1">
    <location>
        <begin position="97"/>
        <end position="119"/>
    </location>
</feature>
<comment type="caution">
    <text evidence="2">The sequence shown here is derived from an EMBL/GenBank/DDBJ whole genome shotgun (WGS) entry which is preliminary data.</text>
</comment>
<gene>
    <name evidence="2" type="ORF">KI387_012336</name>
</gene>
<dbReference type="Proteomes" id="UP000824469">
    <property type="component" value="Unassembled WGS sequence"/>
</dbReference>
<organism evidence="2 3">
    <name type="scientific">Taxus chinensis</name>
    <name type="common">Chinese yew</name>
    <name type="synonym">Taxus wallichiana var. chinensis</name>
    <dbReference type="NCBI Taxonomy" id="29808"/>
    <lineage>
        <taxon>Eukaryota</taxon>
        <taxon>Viridiplantae</taxon>
        <taxon>Streptophyta</taxon>
        <taxon>Embryophyta</taxon>
        <taxon>Tracheophyta</taxon>
        <taxon>Spermatophyta</taxon>
        <taxon>Pinopsida</taxon>
        <taxon>Pinidae</taxon>
        <taxon>Conifers II</taxon>
        <taxon>Cupressales</taxon>
        <taxon>Taxaceae</taxon>
        <taxon>Taxus</taxon>
    </lineage>
</organism>
<evidence type="ECO:0000256" key="1">
    <source>
        <dbReference type="SAM" id="MobiDB-lite"/>
    </source>
</evidence>
<keyword evidence="3" id="KW-1185">Reference proteome</keyword>
<evidence type="ECO:0000313" key="3">
    <source>
        <dbReference type="Proteomes" id="UP000824469"/>
    </source>
</evidence>
<protein>
    <submittedName>
        <fullName evidence="2">Uncharacterized protein</fullName>
    </submittedName>
</protein>
<feature type="compositionally biased region" description="Basic and acidic residues" evidence="1">
    <location>
        <begin position="108"/>
        <end position="119"/>
    </location>
</feature>
<proteinExistence type="predicted"/>
<evidence type="ECO:0000313" key="2">
    <source>
        <dbReference type="EMBL" id="KAH9300753.1"/>
    </source>
</evidence>
<feature type="non-terminal residue" evidence="2">
    <location>
        <position position="119"/>
    </location>
</feature>